<dbReference type="Proteomes" id="UP000053820">
    <property type="component" value="Unassembled WGS sequence"/>
</dbReference>
<evidence type="ECO:0000313" key="2">
    <source>
        <dbReference type="Proteomes" id="UP000053820"/>
    </source>
</evidence>
<dbReference type="AlphaFoldDB" id="A0A0C9VZ32"/>
<dbReference type="HOGENOM" id="CLU_080764_0_1_1"/>
<protein>
    <submittedName>
        <fullName evidence="1">Uncharacterized protein</fullName>
    </submittedName>
</protein>
<proteinExistence type="predicted"/>
<keyword evidence="2" id="KW-1185">Reference proteome</keyword>
<organism evidence="1 2">
    <name type="scientific">Hydnomerulius pinastri MD-312</name>
    <dbReference type="NCBI Taxonomy" id="994086"/>
    <lineage>
        <taxon>Eukaryota</taxon>
        <taxon>Fungi</taxon>
        <taxon>Dikarya</taxon>
        <taxon>Basidiomycota</taxon>
        <taxon>Agaricomycotina</taxon>
        <taxon>Agaricomycetes</taxon>
        <taxon>Agaricomycetidae</taxon>
        <taxon>Boletales</taxon>
        <taxon>Boletales incertae sedis</taxon>
        <taxon>Leucogyrophana</taxon>
    </lineage>
</organism>
<name>A0A0C9VZ32_9AGAM</name>
<dbReference type="OrthoDB" id="5397701at2759"/>
<accession>A0A0C9VZ32</accession>
<sequence>MQARSVFLRLSRLSRYGFNHPHIRLVSSSVLGRRRVLLSCSTPPLLQRPQFQRSLPFQSRWVSSQVPLSDPSRPDLYYHFVSLPRPSDPSQSTPAYALSFLPTPPPSGRSPTIIGWLPAVSEGASEDVDAGLNDFVENPRFRPLMHEAIQQALREGSDEVWTNGALQLQQGWMHIHGLRNLFLTLHVDNRNIPALGRIGDPDDIIASVLVEDSRILPDTYQAMPSYRLCTSDGPTQLTEGLAKRLKDLLEDVASRETP</sequence>
<evidence type="ECO:0000313" key="1">
    <source>
        <dbReference type="EMBL" id="KIJ63645.1"/>
    </source>
</evidence>
<gene>
    <name evidence="1" type="ORF">HYDPIDRAFT_91999</name>
</gene>
<reference evidence="1 2" key="1">
    <citation type="submission" date="2014-04" db="EMBL/GenBank/DDBJ databases">
        <title>Evolutionary Origins and Diversification of the Mycorrhizal Mutualists.</title>
        <authorList>
            <consortium name="DOE Joint Genome Institute"/>
            <consortium name="Mycorrhizal Genomics Consortium"/>
            <person name="Kohler A."/>
            <person name="Kuo A."/>
            <person name="Nagy L.G."/>
            <person name="Floudas D."/>
            <person name="Copeland A."/>
            <person name="Barry K.W."/>
            <person name="Cichocki N."/>
            <person name="Veneault-Fourrey C."/>
            <person name="LaButti K."/>
            <person name="Lindquist E.A."/>
            <person name="Lipzen A."/>
            <person name="Lundell T."/>
            <person name="Morin E."/>
            <person name="Murat C."/>
            <person name="Riley R."/>
            <person name="Ohm R."/>
            <person name="Sun H."/>
            <person name="Tunlid A."/>
            <person name="Henrissat B."/>
            <person name="Grigoriev I.V."/>
            <person name="Hibbett D.S."/>
            <person name="Martin F."/>
        </authorList>
    </citation>
    <scope>NUCLEOTIDE SEQUENCE [LARGE SCALE GENOMIC DNA]</scope>
    <source>
        <strain evidence="1 2">MD-312</strain>
    </source>
</reference>
<dbReference type="PANTHER" id="PTHR37331:SF1">
    <property type="entry name" value="YALI0F11671P"/>
    <property type="match status" value="1"/>
</dbReference>
<dbReference type="EMBL" id="KN839850">
    <property type="protein sequence ID" value="KIJ63645.1"/>
    <property type="molecule type" value="Genomic_DNA"/>
</dbReference>
<dbReference type="PANTHER" id="PTHR37331">
    <property type="entry name" value="YALI0F11671P"/>
    <property type="match status" value="1"/>
</dbReference>